<dbReference type="PANTHER" id="PTHR30629">
    <property type="entry name" value="PROPHAGE INTEGRASE"/>
    <property type="match status" value="1"/>
</dbReference>
<dbReference type="PANTHER" id="PTHR30629:SF2">
    <property type="entry name" value="PROPHAGE INTEGRASE INTS-RELATED"/>
    <property type="match status" value="1"/>
</dbReference>
<evidence type="ECO:0000313" key="8">
    <source>
        <dbReference type="Proteomes" id="UP001596501"/>
    </source>
</evidence>
<dbReference type="CDD" id="cd00801">
    <property type="entry name" value="INT_P4_C"/>
    <property type="match status" value="1"/>
</dbReference>
<evidence type="ECO:0000256" key="2">
    <source>
        <dbReference type="ARBA" id="ARBA00022908"/>
    </source>
</evidence>
<evidence type="ECO:0000313" key="7">
    <source>
        <dbReference type="EMBL" id="MFC7410223.1"/>
    </source>
</evidence>
<dbReference type="RefSeq" id="WP_382224973.1">
    <property type="nucleotide sequence ID" value="NZ_JBHTCA010000013.1"/>
</dbReference>
<dbReference type="SUPFAM" id="SSF56349">
    <property type="entry name" value="DNA breaking-rejoining enzymes"/>
    <property type="match status" value="1"/>
</dbReference>
<protein>
    <submittedName>
        <fullName evidence="7">Tyrosine-type recombinase/integrase</fullName>
    </submittedName>
</protein>
<dbReference type="Proteomes" id="UP001596501">
    <property type="component" value="Unassembled WGS sequence"/>
</dbReference>
<evidence type="ECO:0000256" key="1">
    <source>
        <dbReference type="ARBA" id="ARBA00008857"/>
    </source>
</evidence>
<keyword evidence="4" id="KW-0233">DNA recombination</keyword>
<reference evidence="8" key="1">
    <citation type="journal article" date="2019" name="Int. J. Syst. Evol. Microbiol.">
        <title>The Global Catalogue of Microorganisms (GCM) 10K type strain sequencing project: providing services to taxonomists for standard genome sequencing and annotation.</title>
        <authorList>
            <consortium name="The Broad Institute Genomics Platform"/>
            <consortium name="The Broad Institute Genome Sequencing Center for Infectious Disease"/>
            <person name="Wu L."/>
            <person name="Ma J."/>
        </authorList>
    </citation>
    <scope>NUCLEOTIDE SEQUENCE [LARGE SCALE GENOMIC DNA]</scope>
    <source>
        <strain evidence="8">CGMCC 1.12371</strain>
    </source>
</reference>
<keyword evidence="5" id="KW-0175">Coiled coil</keyword>
<name>A0ABW2QLF1_9BURK</name>
<dbReference type="InterPro" id="IPR013762">
    <property type="entry name" value="Integrase-like_cat_sf"/>
</dbReference>
<dbReference type="InterPro" id="IPR050808">
    <property type="entry name" value="Phage_Integrase"/>
</dbReference>
<dbReference type="InterPro" id="IPR053876">
    <property type="entry name" value="Phage_int_M"/>
</dbReference>
<dbReference type="Pfam" id="PF22022">
    <property type="entry name" value="Phage_int_M"/>
    <property type="match status" value="1"/>
</dbReference>
<dbReference type="InterPro" id="IPR002104">
    <property type="entry name" value="Integrase_catalytic"/>
</dbReference>
<proteinExistence type="inferred from homology"/>
<dbReference type="Gene3D" id="1.10.443.10">
    <property type="entry name" value="Intergrase catalytic core"/>
    <property type="match status" value="1"/>
</dbReference>
<keyword evidence="8" id="KW-1185">Reference proteome</keyword>
<evidence type="ECO:0000256" key="4">
    <source>
        <dbReference type="ARBA" id="ARBA00023172"/>
    </source>
</evidence>
<dbReference type="EMBL" id="JBHTCA010000013">
    <property type="protein sequence ID" value="MFC7410223.1"/>
    <property type="molecule type" value="Genomic_DNA"/>
</dbReference>
<dbReference type="InterPro" id="IPR010998">
    <property type="entry name" value="Integrase_recombinase_N"/>
</dbReference>
<keyword evidence="3" id="KW-0238">DNA-binding</keyword>
<keyword evidence="2" id="KW-0229">DNA integration</keyword>
<dbReference type="Gene3D" id="3.30.160.390">
    <property type="entry name" value="Integrase, DNA-binding domain"/>
    <property type="match status" value="1"/>
</dbReference>
<accession>A0ABW2QLF1</accession>
<evidence type="ECO:0000259" key="6">
    <source>
        <dbReference type="PROSITE" id="PS51898"/>
    </source>
</evidence>
<feature type="domain" description="Tyr recombinase" evidence="6">
    <location>
        <begin position="249"/>
        <end position="450"/>
    </location>
</feature>
<feature type="coiled-coil region" evidence="5">
    <location>
        <begin position="97"/>
        <end position="131"/>
    </location>
</feature>
<organism evidence="7 8">
    <name type="scientific">Hydrogenophaga atypica</name>
    <dbReference type="NCBI Taxonomy" id="249409"/>
    <lineage>
        <taxon>Bacteria</taxon>
        <taxon>Pseudomonadati</taxon>
        <taxon>Pseudomonadota</taxon>
        <taxon>Betaproteobacteria</taxon>
        <taxon>Burkholderiales</taxon>
        <taxon>Comamonadaceae</taxon>
        <taxon>Hydrogenophaga</taxon>
    </lineage>
</organism>
<dbReference type="Gene3D" id="1.10.150.130">
    <property type="match status" value="1"/>
</dbReference>
<comment type="similarity">
    <text evidence="1">Belongs to the 'phage' integrase family.</text>
</comment>
<evidence type="ECO:0000256" key="3">
    <source>
        <dbReference type="ARBA" id="ARBA00023125"/>
    </source>
</evidence>
<dbReference type="Pfam" id="PF00589">
    <property type="entry name" value="Phage_integrase"/>
    <property type="match status" value="1"/>
</dbReference>
<sequence length="476" mass="53099">MGVISQLELLALKASDNGRTIALGDGLRGTVRAGADGSISVYVTYRYRLNGSKPREPSIGTWRAKGGKSVGTSLKALRDEAGRIRGMVKAGIDPVEQAQVERQRDAAMADAERLKIEADRQEAILTQQQRLQTLAAQQARLTVEGLFEQWRRLELVKRVDKGNETERSFKRDVFPLIGSMAAADVEKVHVQEVVDTIKARATDKQNMVRTAKKTLADLRQMFGFALDRDYIDADPTARIKKAKIGKDVERDRVLSESELITLFQKLPNSGMADTSQVALLLQVATLARIGEVLGARWEHIDFARRTWTLPETKNGKRHEIWLSEFAMRQLKKLKAITGLTPWLFPATRAKKDQPDFANHVCEKTVTKQVGDRQRPGGTPMSGRSKHIEALVLSGGKWTPHDLRRTGATMMAELGALPDVVERCLNHTEEKKVKRIYQRAQFEAPMRDAWTLLGAHLDTLNATVAGLARDQATPRTT</sequence>
<comment type="caution">
    <text evidence="7">The sequence shown here is derived from an EMBL/GenBank/DDBJ whole genome shotgun (WGS) entry which is preliminary data.</text>
</comment>
<dbReference type="InterPro" id="IPR011010">
    <property type="entry name" value="DNA_brk_join_enz"/>
</dbReference>
<evidence type="ECO:0000256" key="5">
    <source>
        <dbReference type="SAM" id="Coils"/>
    </source>
</evidence>
<gene>
    <name evidence="7" type="ORF">ACFQPB_15250</name>
</gene>
<dbReference type="PROSITE" id="PS51898">
    <property type="entry name" value="TYR_RECOMBINASE"/>
    <property type="match status" value="1"/>
</dbReference>
<dbReference type="InterPro" id="IPR038488">
    <property type="entry name" value="Integrase_DNA-bd_sf"/>
</dbReference>